<name>A0ABS6JCP1_9BACI</name>
<proteinExistence type="predicted"/>
<dbReference type="InterPro" id="IPR012452">
    <property type="entry name" value="DUF1657"/>
</dbReference>
<dbReference type="EMBL" id="JAHQCS010000072">
    <property type="protein sequence ID" value="MBU9711432.1"/>
    <property type="molecule type" value="Genomic_DNA"/>
</dbReference>
<protein>
    <submittedName>
        <fullName evidence="1">DUF1657 domain-containing protein</fullName>
    </submittedName>
</protein>
<reference evidence="1 2" key="1">
    <citation type="submission" date="2021-06" db="EMBL/GenBank/DDBJ databases">
        <title>Bacillus sp. RD4P76, an endophyte from a halophyte.</title>
        <authorList>
            <person name="Sun J.-Q."/>
        </authorList>
    </citation>
    <scope>NUCLEOTIDE SEQUENCE [LARGE SCALE GENOMIC DNA]</scope>
    <source>
        <strain evidence="1 2">CGMCC 1.15917</strain>
    </source>
</reference>
<dbReference type="RefSeq" id="WP_217065315.1">
    <property type="nucleotide sequence ID" value="NZ_JAHQCS010000072.1"/>
</dbReference>
<comment type="caution">
    <text evidence="1">The sequence shown here is derived from an EMBL/GenBank/DDBJ whole genome shotgun (WGS) entry which is preliminary data.</text>
</comment>
<evidence type="ECO:0000313" key="1">
    <source>
        <dbReference type="EMBL" id="MBU9711432.1"/>
    </source>
</evidence>
<keyword evidence="2" id="KW-1185">Reference proteome</keyword>
<accession>A0ABS6JCP1</accession>
<sequence>MTVASQVKQCVASLKSVEASLNNLAIHSRDEQASETFRETCQITRKVISDLENRVGELEFQEPQYKGF</sequence>
<organism evidence="1 2">
    <name type="scientific">Evansella tamaricis</name>
    <dbReference type="NCBI Taxonomy" id="2069301"/>
    <lineage>
        <taxon>Bacteria</taxon>
        <taxon>Bacillati</taxon>
        <taxon>Bacillota</taxon>
        <taxon>Bacilli</taxon>
        <taxon>Bacillales</taxon>
        <taxon>Bacillaceae</taxon>
        <taxon>Evansella</taxon>
    </lineage>
</organism>
<dbReference type="Pfam" id="PF07870">
    <property type="entry name" value="DUF1657"/>
    <property type="match status" value="1"/>
</dbReference>
<gene>
    <name evidence="1" type="ORF">KS419_06775</name>
</gene>
<dbReference type="Proteomes" id="UP000784880">
    <property type="component" value="Unassembled WGS sequence"/>
</dbReference>
<evidence type="ECO:0000313" key="2">
    <source>
        <dbReference type="Proteomes" id="UP000784880"/>
    </source>
</evidence>